<dbReference type="EMBL" id="MFJR01000013">
    <property type="protein sequence ID" value="OGG26103.1"/>
    <property type="molecule type" value="Genomic_DNA"/>
</dbReference>
<protein>
    <submittedName>
        <fullName evidence="2">Uncharacterized protein</fullName>
    </submittedName>
</protein>
<accession>A0A1F6ANQ0</accession>
<sequence length="155" mass="17013">MKKEYFSVFIVGLFILSYVLDAVTIPLSLKLATPYHYFNPKTLILYSFTTTSIVVKAIALFTSIVMAISFIKSHLAKGGTLFLISGLLQLYALQDVATSAQVLPLEWSLSLTLTGAALTVPAILYLIAGGIKTIHQRLNPDDNDTQEDTEESIEL</sequence>
<evidence type="ECO:0000313" key="3">
    <source>
        <dbReference type="Proteomes" id="UP000176609"/>
    </source>
</evidence>
<evidence type="ECO:0000256" key="1">
    <source>
        <dbReference type="SAM" id="Phobius"/>
    </source>
</evidence>
<keyword evidence="1" id="KW-0812">Transmembrane</keyword>
<organism evidence="2 3">
    <name type="scientific">Candidatus Gottesmanbacteria bacterium RIFCSPLOWO2_01_FULL_39_12b</name>
    <dbReference type="NCBI Taxonomy" id="1798388"/>
    <lineage>
        <taxon>Bacteria</taxon>
        <taxon>Candidatus Gottesmaniibacteriota</taxon>
    </lineage>
</organism>
<feature type="transmembrane region" description="Helical" evidence="1">
    <location>
        <begin position="45"/>
        <end position="68"/>
    </location>
</feature>
<feature type="transmembrane region" description="Helical" evidence="1">
    <location>
        <begin position="75"/>
        <end position="93"/>
    </location>
</feature>
<feature type="transmembrane region" description="Helical" evidence="1">
    <location>
        <begin position="105"/>
        <end position="128"/>
    </location>
</feature>
<reference evidence="2 3" key="1">
    <citation type="journal article" date="2016" name="Nat. Commun.">
        <title>Thousands of microbial genomes shed light on interconnected biogeochemical processes in an aquifer system.</title>
        <authorList>
            <person name="Anantharaman K."/>
            <person name="Brown C.T."/>
            <person name="Hug L.A."/>
            <person name="Sharon I."/>
            <person name="Castelle C.J."/>
            <person name="Probst A.J."/>
            <person name="Thomas B.C."/>
            <person name="Singh A."/>
            <person name="Wilkins M.J."/>
            <person name="Karaoz U."/>
            <person name="Brodie E.L."/>
            <person name="Williams K.H."/>
            <person name="Hubbard S.S."/>
            <person name="Banfield J.F."/>
        </authorList>
    </citation>
    <scope>NUCLEOTIDE SEQUENCE [LARGE SCALE GENOMIC DNA]</scope>
</reference>
<comment type="caution">
    <text evidence="2">The sequence shown here is derived from an EMBL/GenBank/DDBJ whole genome shotgun (WGS) entry which is preliminary data.</text>
</comment>
<dbReference type="AlphaFoldDB" id="A0A1F6ANQ0"/>
<keyword evidence="1" id="KW-1133">Transmembrane helix</keyword>
<keyword evidence="1" id="KW-0472">Membrane</keyword>
<evidence type="ECO:0000313" key="2">
    <source>
        <dbReference type="EMBL" id="OGG26103.1"/>
    </source>
</evidence>
<proteinExistence type="predicted"/>
<dbReference type="Proteomes" id="UP000176609">
    <property type="component" value="Unassembled WGS sequence"/>
</dbReference>
<name>A0A1F6ANQ0_9BACT</name>
<gene>
    <name evidence="2" type="ORF">A2960_03860</name>
</gene>